<dbReference type="EMBL" id="PKPP01004276">
    <property type="protein sequence ID" value="PWA65164.1"/>
    <property type="molecule type" value="Genomic_DNA"/>
</dbReference>
<evidence type="ECO:0000256" key="2">
    <source>
        <dbReference type="ARBA" id="ARBA00022737"/>
    </source>
</evidence>
<reference evidence="5 6" key="1">
    <citation type="journal article" date="2018" name="Mol. Plant">
        <title>The genome of Artemisia annua provides insight into the evolution of Asteraceae family and artemisinin biosynthesis.</title>
        <authorList>
            <person name="Shen Q."/>
            <person name="Zhang L."/>
            <person name="Liao Z."/>
            <person name="Wang S."/>
            <person name="Yan T."/>
            <person name="Shi P."/>
            <person name="Liu M."/>
            <person name="Fu X."/>
            <person name="Pan Q."/>
            <person name="Wang Y."/>
            <person name="Lv Z."/>
            <person name="Lu X."/>
            <person name="Zhang F."/>
            <person name="Jiang W."/>
            <person name="Ma Y."/>
            <person name="Chen M."/>
            <person name="Hao X."/>
            <person name="Li L."/>
            <person name="Tang Y."/>
            <person name="Lv G."/>
            <person name="Zhou Y."/>
            <person name="Sun X."/>
            <person name="Brodelius P.E."/>
            <person name="Rose J.K.C."/>
            <person name="Tang K."/>
        </authorList>
    </citation>
    <scope>NUCLEOTIDE SEQUENCE [LARGE SCALE GENOMIC DNA]</scope>
    <source>
        <strain evidence="6">cv. Huhao1</strain>
        <tissue evidence="5">Leaf</tissue>
    </source>
</reference>
<evidence type="ECO:0000256" key="3">
    <source>
        <dbReference type="PROSITE-ProRule" id="PRU00708"/>
    </source>
</evidence>
<feature type="repeat" description="PPR" evidence="3">
    <location>
        <begin position="336"/>
        <end position="370"/>
    </location>
</feature>
<protein>
    <submittedName>
        <fullName evidence="5">Pentatricopeptide repeat (PPR) superfamily protein</fullName>
    </submittedName>
</protein>
<dbReference type="AlphaFoldDB" id="A0A2U1MVD9"/>
<feature type="repeat" description="PPR" evidence="3">
    <location>
        <begin position="196"/>
        <end position="230"/>
    </location>
</feature>
<evidence type="ECO:0000256" key="4">
    <source>
        <dbReference type="SAM" id="MobiDB-lite"/>
    </source>
</evidence>
<feature type="repeat" description="PPR" evidence="3">
    <location>
        <begin position="161"/>
        <end position="195"/>
    </location>
</feature>
<dbReference type="OrthoDB" id="185373at2759"/>
<keyword evidence="6" id="KW-1185">Reference proteome</keyword>
<sequence>MLLFLDPGSSMRPCIHARTKLRQAEKVLRSKSRFSFQALRPRYVRVICVLIGEDDLKRSRRSWYDFDTCICHMSTYVVGLNKKNGKLGYQNKMTMLELPLCNYARANLPLDAIRAFKNMGLYGLEPGINDLDHLLYVLCKRRHVREAQVFLDEVKGGFGVTVKTYSILVRGWGFVGESGEARKVFDEMVMRGLSVDVHAFNSVLESLCKGGEVDEARRLFREMRGKGLEPDAFSYSIFVHAACEADDVHSAFRVLDRMKRYGLVPNVFTYNAIINRLCKNDKVEEAYELLDEMIERNVKPDVWSYNAILSFHCNRLEVNMATKLVSRMDTDSCDPDRHTYNMLLKMLIRVGRFDRVTSVWNKMIDKGFHPSASTYAVMVHGLCRKKGKLEDACQYFEMMVDDGIPPYSSTCELLRNKIIGLGFAEQVEILADKMERSTSCTIQDLSSVMRGNRKNIKPSKEEDSSEESDY</sequence>
<dbReference type="PROSITE" id="PS51375">
    <property type="entry name" value="PPR"/>
    <property type="match status" value="6"/>
</dbReference>
<feature type="repeat" description="PPR" evidence="3">
    <location>
        <begin position="266"/>
        <end position="300"/>
    </location>
</feature>
<dbReference type="PANTHER" id="PTHR47941">
    <property type="entry name" value="PENTATRICOPEPTIDE REPEAT-CONTAINING PROTEIN 3, MITOCHONDRIAL"/>
    <property type="match status" value="1"/>
</dbReference>
<organism evidence="5 6">
    <name type="scientific">Artemisia annua</name>
    <name type="common">Sweet wormwood</name>
    <dbReference type="NCBI Taxonomy" id="35608"/>
    <lineage>
        <taxon>Eukaryota</taxon>
        <taxon>Viridiplantae</taxon>
        <taxon>Streptophyta</taxon>
        <taxon>Embryophyta</taxon>
        <taxon>Tracheophyta</taxon>
        <taxon>Spermatophyta</taxon>
        <taxon>Magnoliopsida</taxon>
        <taxon>eudicotyledons</taxon>
        <taxon>Gunneridae</taxon>
        <taxon>Pentapetalae</taxon>
        <taxon>asterids</taxon>
        <taxon>campanulids</taxon>
        <taxon>Asterales</taxon>
        <taxon>Asteraceae</taxon>
        <taxon>Asteroideae</taxon>
        <taxon>Anthemideae</taxon>
        <taxon>Artemisiinae</taxon>
        <taxon>Artemisia</taxon>
    </lineage>
</organism>
<gene>
    <name evidence="5" type="ORF">CTI12_AA334290</name>
</gene>
<feature type="repeat" description="PPR" evidence="3">
    <location>
        <begin position="231"/>
        <end position="265"/>
    </location>
</feature>
<feature type="region of interest" description="Disordered" evidence="4">
    <location>
        <begin position="451"/>
        <end position="470"/>
    </location>
</feature>
<dbReference type="NCBIfam" id="TIGR00756">
    <property type="entry name" value="PPR"/>
    <property type="match status" value="6"/>
</dbReference>
<evidence type="ECO:0000313" key="5">
    <source>
        <dbReference type="EMBL" id="PWA65164.1"/>
    </source>
</evidence>
<dbReference type="InterPro" id="IPR002885">
    <property type="entry name" value="PPR_rpt"/>
</dbReference>
<comment type="similarity">
    <text evidence="1">Belongs to the PPR family. P subfamily.</text>
</comment>
<name>A0A2U1MVD9_ARTAN</name>
<dbReference type="Pfam" id="PF01535">
    <property type="entry name" value="PPR"/>
    <property type="match status" value="1"/>
</dbReference>
<evidence type="ECO:0000256" key="1">
    <source>
        <dbReference type="ARBA" id="ARBA00007626"/>
    </source>
</evidence>
<proteinExistence type="inferred from homology"/>
<keyword evidence="2" id="KW-0677">Repeat</keyword>
<dbReference type="Pfam" id="PF13041">
    <property type="entry name" value="PPR_2"/>
    <property type="match status" value="3"/>
</dbReference>
<evidence type="ECO:0000313" key="6">
    <source>
        <dbReference type="Proteomes" id="UP000245207"/>
    </source>
</evidence>
<dbReference type="Gene3D" id="1.25.40.10">
    <property type="entry name" value="Tetratricopeptide repeat domain"/>
    <property type="match status" value="4"/>
</dbReference>
<comment type="caution">
    <text evidence="5">The sequence shown here is derived from an EMBL/GenBank/DDBJ whole genome shotgun (WGS) entry which is preliminary data.</text>
</comment>
<feature type="repeat" description="PPR" evidence="3">
    <location>
        <begin position="371"/>
        <end position="406"/>
    </location>
</feature>
<accession>A0A2U1MVD9</accession>
<dbReference type="Proteomes" id="UP000245207">
    <property type="component" value="Unassembled WGS sequence"/>
</dbReference>
<dbReference type="InterPro" id="IPR011990">
    <property type="entry name" value="TPR-like_helical_dom_sf"/>
</dbReference>